<dbReference type="AlphaFoldDB" id="A0A448YR06"/>
<reference evidence="9 10" key="1">
    <citation type="submission" date="2018-12" db="EMBL/GenBank/DDBJ databases">
        <authorList>
            <person name="Tiukova I."/>
            <person name="Dainat J."/>
        </authorList>
    </citation>
    <scope>NUCLEOTIDE SEQUENCE [LARGE SCALE GENOMIC DNA]</scope>
</reference>
<keyword evidence="4 7" id="KW-0378">Hydrolase</keyword>
<organism evidence="9 10">
    <name type="scientific">Brettanomyces naardenensis</name>
    <name type="common">Yeast</name>
    <dbReference type="NCBI Taxonomy" id="13370"/>
    <lineage>
        <taxon>Eukaryota</taxon>
        <taxon>Fungi</taxon>
        <taxon>Dikarya</taxon>
        <taxon>Ascomycota</taxon>
        <taxon>Saccharomycotina</taxon>
        <taxon>Pichiomycetes</taxon>
        <taxon>Pichiales</taxon>
        <taxon>Pichiaceae</taxon>
        <taxon>Brettanomyces</taxon>
    </lineage>
</organism>
<gene>
    <name evidence="9" type="ORF">BRENAR_LOCUS4094</name>
</gene>
<evidence type="ECO:0000256" key="4">
    <source>
        <dbReference type="ARBA" id="ARBA00022801"/>
    </source>
</evidence>
<dbReference type="GO" id="GO:0005634">
    <property type="term" value="C:nucleus"/>
    <property type="evidence" value="ECO:0007669"/>
    <property type="project" value="TreeGrafter"/>
</dbReference>
<evidence type="ECO:0000256" key="5">
    <source>
        <dbReference type="ARBA" id="ARBA00023211"/>
    </source>
</evidence>
<dbReference type="GO" id="GO:0046872">
    <property type="term" value="F:metal ion binding"/>
    <property type="evidence" value="ECO:0007669"/>
    <property type="project" value="UniProtKB-UniRule"/>
</dbReference>
<dbReference type="FunCoup" id="A0A448YR06">
    <property type="interactions" value="634"/>
</dbReference>
<keyword evidence="10" id="KW-1185">Reference proteome</keyword>
<dbReference type="GO" id="GO:0103026">
    <property type="term" value="F:fructose-1-phosphatase activity"/>
    <property type="evidence" value="ECO:0007669"/>
    <property type="project" value="RHEA"/>
</dbReference>
<evidence type="ECO:0000256" key="6">
    <source>
        <dbReference type="ARBA" id="ARBA00048809"/>
    </source>
</evidence>
<proteinExistence type="inferred from homology"/>
<dbReference type="Gene3D" id="1.20.930.60">
    <property type="match status" value="1"/>
</dbReference>
<comment type="similarity">
    <text evidence="2 7">Belongs to the damage-control phosphatase family. Sugar phosphate phosphatase III subfamily.</text>
</comment>
<dbReference type="STRING" id="13370.A0A448YR06"/>
<keyword evidence="3 7" id="KW-0479">Metal-binding</keyword>
<dbReference type="PANTHER" id="PTHR12260:SF6">
    <property type="entry name" value="DAMAGE-CONTROL PHOSPHATASE ARMT1"/>
    <property type="match status" value="1"/>
</dbReference>
<comment type="domain">
    <text evidence="7">Subfamily III proteins have a conserved RTxK motif about 40-50 residues from the C-terminus; the threonine may be replaced by serine or cysteine.</text>
</comment>
<comment type="function">
    <text evidence="7">Metal-dependent phosphatase that shows phosphatase activity against several substrates, including fructose-1-phosphate and fructose-6-phosphate. Its preference for fructose-1-phosphate, a strong glycating agent that causes DNA damage rather than a canonical yeast metabolite, suggests a damage-control function in hexose phosphate metabolism.</text>
</comment>
<sequence length="456" mass="51662">MSLKEGLPPFYHNDDPHSFGFSTSRSRWPNILSSVIHDVEQKYAGSDNQLQIAQGKQIVEDVKKFTQEILSNGSLRPFHNKTIPGLECYDDGLKGFGDLTWMTGPWLFCECYLYRELDTFFKSRSEWTKFDPFEAKKRTAFTSCGSGVNELCVRYKQLNQLLTAKQSKGTVGEEELQVIFEELVDVSLWGNAIDLSLLANATLEELQSRQGADAIAKASKNVLCNDLPLAWDRLRSVPKGKRRVDFVLDNAGFEFFTDVVLSLFLLDSKLADKVVFHCKTRPWMVSDTMIKDYDIFIKDLLTKFPERSEEAQFLAEHLEAYKASGKYELVSSEFWTVSLDYGNISPEETKYGGAELWKYFQDSALVIIKGDLNYRKLTADRHWPRDTPFIAAINKLAKSGIPILALRTCKADVCAGLPAGKDEELIAYWKSLGHEYGELWASSGKWAVISYSSGEN</sequence>
<evidence type="ECO:0000256" key="2">
    <source>
        <dbReference type="ARBA" id="ARBA00009519"/>
    </source>
</evidence>
<dbReference type="InterPro" id="IPR002791">
    <property type="entry name" value="ARMT1-like_metal-bd"/>
</dbReference>
<dbReference type="PANTHER" id="PTHR12260">
    <property type="entry name" value="DAMAGE-CONTROL PHOSPHATASE ARMT1"/>
    <property type="match status" value="1"/>
</dbReference>
<keyword evidence="5 7" id="KW-0464">Manganese</keyword>
<dbReference type="SUPFAM" id="SSF111321">
    <property type="entry name" value="AF1104-like"/>
    <property type="match status" value="1"/>
</dbReference>
<comment type="catalytic activity">
    <reaction evidence="1 7">
        <text>beta-D-fructose 1-phosphate + H2O = D-fructose + phosphate</text>
        <dbReference type="Rhea" id="RHEA:35603"/>
        <dbReference type="ChEBI" id="CHEBI:15377"/>
        <dbReference type="ChEBI" id="CHEBI:37721"/>
        <dbReference type="ChEBI" id="CHEBI:43474"/>
        <dbReference type="ChEBI" id="CHEBI:138881"/>
    </reaction>
</comment>
<comment type="catalytic activity">
    <reaction evidence="6 7">
        <text>beta-D-fructose 6-phosphate = dihydroxyacetone + D-glyceraldehyde 3-phosphate</text>
        <dbReference type="Rhea" id="RHEA:28002"/>
        <dbReference type="ChEBI" id="CHEBI:16016"/>
        <dbReference type="ChEBI" id="CHEBI:57634"/>
        <dbReference type="ChEBI" id="CHEBI:59776"/>
    </reaction>
</comment>
<dbReference type="InParanoid" id="A0A448YR06"/>
<feature type="domain" description="Damage-control phosphatase ARMT1-like metal-binding" evidence="8">
    <location>
        <begin position="23"/>
        <end position="424"/>
    </location>
</feature>
<name>A0A448YR06_BRENA</name>
<protein>
    <recommendedName>
        <fullName evidence="7">Sugar phosphate phosphatase</fullName>
        <ecNumber evidence="7">3.1.3.-</ecNumber>
    </recommendedName>
</protein>
<dbReference type="GO" id="GO:0097023">
    <property type="term" value="F:fructose 6-phosphate aldolase activity"/>
    <property type="evidence" value="ECO:0007669"/>
    <property type="project" value="RHEA"/>
</dbReference>
<evidence type="ECO:0000256" key="7">
    <source>
        <dbReference type="RuleBase" id="RU367030"/>
    </source>
</evidence>
<dbReference type="InterPro" id="IPR039763">
    <property type="entry name" value="ARMT1"/>
</dbReference>
<dbReference type="InterPro" id="IPR036075">
    <property type="entry name" value="ARMT-1-like_metal-bd_sf"/>
</dbReference>
<dbReference type="EMBL" id="CAACVR010000045">
    <property type="protein sequence ID" value="VEU23363.1"/>
    <property type="molecule type" value="Genomic_DNA"/>
</dbReference>
<evidence type="ECO:0000259" key="8">
    <source>
        <dbReference type="Pfam" id="PF01937"/>
    </source>
</evidence>
<evidence type="ECO:0000313" key="9">
    <source>
        <dbReference type="EMBL" id="VEU23363.1"/>
    </source>
</evidence>
<comment type="cofactor">
    <cofactor evidence="7">
        <name>Mn(2+)</name>
        <dbReference type="ChEBI" id="CHEBI:29035"/>
    </cofactor>
    <cofactor evidence="7">
        <name>Ni(2+)</name>
        <dbReference type="ChEBI" id="CHEBI:49786"/>
    </cofactor>
</comment>
<dbReference type="GO" id="GO:0006974">
    <property type="term" value="P:DNA damage response"/>
    <property type="evidence" value="ECO:0007669"/>
    <property type="project" value="TreeGrafter"/>
</dbReference>
<dbReference type="OrthoDB" id="541375at2759"/>
<evidence type="ECO:0000313" key="10">
    <source>
        <dbReference type="Proteomes" id="UP000290900"/>
    </source>
</evidence>
<evidence type="ECO:0000256" key="1">
    <source>
        <dbReference type="ARBA" id="ARBA00001326"/>
    </source>
</evidence>
<evidence type="ECO:0000256" key="3">
    <source>
        <dbReference type="ARBA" id="ARBA00022723"/>
    </source>
</evidence>
<dbReference type="Proteomes" id="UP000290900">
    <property type="component" value="Unassembled WGS sequence"/>
</dbReference>
<dbReference type="EC" id="3.1.3.-" evidence="7"/>
<dbReference type="Pfam" id="PF01937">
    <property type="entry name" value="ARMT1-like_dom"/>
    <property type="match status" value="1"/>
</dbReference>
<accession>A0A448YR06</accession>
<dbReference type="Gene3D" id="3.40.50.10880">
    <property type="entry name" value="Uncharacterised protein PF01937, DUF89, domain 3"/>
    <property type="match status" value="1"/>
</dbReference>